<evidence type="ECO:0000313" key="2">
    <source>
        <dbReference type="Proteomes" id="UP000198304"/>
    </source>
</evidence>
<keyword evidence="2" id="KW-1185">Reference proteome</keyword>
<organism evidence="1 2">
    <name type="scientific">Anaerovirgula multivorans</name>
    <dbReference type="NCBI Taxonomy" id="312168"/>
    <lineage>
        <taxon>Bacteria</taxon>
        <taxon>Bacillati</taxon>
        <taxon>Bacillota</taxon>
        <taxon>Clostridia</taxon>
        <taxon>Peptostreptococcales</taxon>
        <taxon>Natronincolaceae</taxon>
        <taxon>Anaerovirgula</taxon>
    </lineage>
</organism>
<reference evidence="1 2" key="1">
    <citation type="submission" date="2017-06" db="EMBL/GenBank/DDBJ databases">
        <authorList>
            <person name="Kim H.J."/>
            <person name="Triplett B.A."/>
        </authorList>
    </citation>
    <scope>NUCLEOTIDE SEQUENCE [LARGE SCALE GENOMIC DNA]</scope>
    <source>
        <strain evidence="1 2">SCA</strain>
    </source>
</reference>
<accession>A0A239IV07</accession>
<dbReference type="EMBL" id="FZOJ01000031">
    <property type="protein sequence ID" value="SNS97606.1"/>
    <property type="molecule type" value="Genomic_DNA"/>
</dbReference>
<dbReference type="SUPFAM" id="SSF56037">
    <property type="entry name" value="PheT/TilS domain"/>
    <property type="match status" value="1"/>
</dbReference>
<gene>
    <name evidence="1" type="ORF">SAMN05446037_103113</name>
</gene>
<protein>
    <submittedName>
        <fullName evidence="1">B3/B4 domain-containing protein (DNA/RNA-binding domain of Phe-tRNA-synthetase)</fullName>
    </submittedName>
</protein>
<sequence>MFKFDESISISFPGVKMGFLIMHGVSPVSSYENWEEAEVITGLKQKYGQLGRKELKTLYPIQAYVAYYKRFGYSYPVLAQLESVLQGKKPLHTESGLLQAMFLWELDSMLLTAGHDLAQLWLPLQLKAATDAESYESISGKEVTAVSGDLMLCDGSGAISSILRGPDYKSRITASTKDVLFSIYAPPGIDANYIQNNLQKLEKSILEFSPSSKTEMLRVFSQD</sequence>
<dbReference type="Proteomes" id="UP000198304">
    <property type="component" value="Unassembled WGS sequence"/>
</dbReference>
<name>A0A239IV07_9FIRM</name>
<proteinExistence type="predicted"/>
<dbReference type="OrthoDB" id="1550991at2"/>
<dbReference type="AlphaFoldDB" id="A0A239IV07"/>
<dbReference type="RefSeq" id="WP_089284757.1">
    <property type="nucleotide sequence ID" value="NZ_FZOJ01000031.1"/>
</dbReference>
<evidence type="ECO:0000313" key="1">
    <source>
        <dbReference type="EMBL" id="SNS97606.1"/>
    </source>
</evidence>